<feature type="domain" description="RRM" evidence="3">
    <location>
        <begin position="2"/>
        <end position="80"/>
    </location>
</feature>
<dbReference type="PROSITE" id="PS50102">
    <property type="entry name" value="RRM"/>
    <property type="match status" value="2"/>
</dbReference>
<dbReference type="InterPro" id="IPR035979">
    <property type="entry name" value="RBD_domain_sf"/>
</dbReference>
<dbReference type="PANTHER" id="PTHR23003:SF51">
    <property type="entry name" value="SERINE-ARGININE PROTEIN 55"/>
    <property type="match status" value="1"/>
</dbReference>
<reference evidence="4" key="1">
    <citation type="submission" date="2020-05" db="EMBL/GenBank/DDBJ databases">
        <title>Mycena genomes resolve the evolution of fungal bioluminescence.</title>
        <authorList>
            <person name="Tsai I.J."/>
        </authorList>
    </citation>
    <scope>NUCLEOTIDE SEQUENCE</scope>
    <source>
        <strain evidence="4">CCC161011</strain>
    </source>
</reference>
<name>A0A8H7CYJ5_9AGAR</name>
<organism evidence="4 5">
    <name type="scientific">Mycena venus</name>
    <dbReference type="NCBI Taxonomy" id="2733690"/>
    <lineage>
        <taxon>Eukaryota</taxon>
        <taxon>Fungi</taxon>
        <taxon>Dikarya</taxon>
        <taxon>Basidiomycota</taxon>
        <taxon>Agaricomycotina</taxon>
        <taxon>Agaricomycetes</taxon>
        <taxon>Agaricomycetidae</taxon>
        <taxon>Agaricales</taxon>
        <taxon>Marasmiineae</taxon>
        <taxon>Mycenaceae</taxon>
        <taxon>Mycena</taxon>
    </lineage>
</organism>
<dbReference type="GO" id="GO:0005634">
    <property type="term" value="C:nucleus"/>
    <property type="evidence" value="ECO:0007669"/>
    <property type="project" value="TreeGrafter"/>
</dbReference>
<dbReference type="InterPro" id="IPR012677">
    <property type="entry name" value="Nucleotide-bd_a/b_plait_sf"/>
</dbReference>
<dbReference type="PANTHER" id="PTHR23003">
    <property type="entry name" value="RNA RECOGNITION MOTIF RRM DOMAIN CONTAINING PROTEIN"/>
    <property type="match status" value="1"/>
</dbReference>
<dbReference type="AlphaFoldDB" id="A0A8H7CYJ5"/>
<dbReference type="CDD" id="cd00590">
    <property type="entry name" value="RRM_SF"/>
    <property type="match status" value="1"/>
</dbReference>
<keyword evidence="5" id="KW-1185">Reference proteome</keyword>
<dbReference type="SMART" id="SM00360">
    <property type="entry name" value="RRM"/>
    <property type="match status" value="2"/>
</dbReference>
<sequence>MSRLYLKNLPSDTTRDDIIQHLERFGKLTEFKLFESETKSRLSYGFAQYHSAQDARFVLDTFRDRPFLGHRRTVIELARPLRKDISYTEPRSGRNASRQRAQSPRYAVQYYSNRTHQCRYPVLVDNIPRHICWQELKDFGRLAGGAVAFCDLDPSRNGRGFIEYLSREDAEEAVQKLDGQRLGGFCRSRIDAFKNRSPSSKSFALSNSSSLSNL</sequence>
<dbReference type="InterPro" id="IPR050374">
    <property type="entry name" value="RRT5_SRSF_SR"/>
</dbReference>
<dbReference type="SUPFAM" id="SSF54928">
    <property type="entry name" value="RNA-binding domain, RBD"/>
    <property type="match status" value="1"/>
</dbReference>
<evidence type="ECO:0000256" key="1">
    <source>
        <dbReference type="ARBA" id="ARBA00022884"/>
    </source>
</evidence>
<gene>
    <name evidence="4" type="ORF">MVEN_01254300</name>
</gene>
<evidence type="ECO:0000259" key="3">
    <source>
        <dbReference type="PROSITE" id="PS50102"/>
    </source>
</evidence>
<proteinExistence type="predicted"/>
<evidence type="ECO:0000313" key="5">
    <source>
        <dbReference type="Proteomes" id="UP000620124"/>
    </source>
</evidence>
<dbReference type="EMBL" id="JACAZI010000009">
    <property type="protein sequence ID" value="KAF7352872.1"/>
    <property type="molecule type" value="Genomic_DNA"/>
</dbReference>
<feature type="domain" description="RRM" evidence="3">
    <location>
        <begin position="120"/>
        <end position="184"/>
    </location>
</feature>
<accession>A0A8H7CYJ5</accession>
<dbReference type="OrthoDB" id="1099063at2759"/>
<dbReference type="InterPro" id="IPR000504">
    <property type="entry name" value="RRM_dom"/>
</dbReference>
<dbReference type="GO" id="GO:0003729">
    <property type="term" value="F:mRNA binding"/>
    <property type="evidence" value="ECO:0007669"/>
    <property type="project" value="TreeGrafter"/>
</dbReference>
<evidence type="ECO:0000313" key="4">
    <source>
        <dbReference type="EMBL" id="KAF7352872.1"/>
    </source>
</evidence>
<dbReference type="Pfam" id="PF00076">
    <property type="entry name" value="RRM_1"/>
    <property type="match status" value="2"/>
</dbReference>
<dbReference type="Gene3D" id="3.30.70.330">
    <property type="match status" value="2"/>
</dbReference>
<comment type="caution">
    <text evidence="4">The sequence shown here is derived from an EMBL/GenBank/DDBJ whole genome shotgun (WGS) entry which is preliminary data.</text>
</comment>
<keyword evidence="1 2" id="KW-0694">RNA-binding</keyword>
<dbReference type="GO" id="GO:0005737">
    <property type="term" value="C:cytoplasm"/>
    <property type="evidence" value="ECO:0007669"/>
    <property type="project" value="TreeGrafter"/>
</dbReference>
<evidence type="ECO:0000256" key="2">
    <source>
        <dbReference type="PROSITE-ProRule" id="PRU00176"/>
    </source>
</evidence>
<dbReference type="Proteomes" id="UP000620124">
    <property type="component" value="Unassembled WGS sequence"/>
</dbReference>
<protein>
    <submittedName>
        <fullName evidence="4">Serine/arginine-rich splicing factor 6</fullName>
    </submittedName>
</protein>